<organism evidence="2 3">
    <name type="scientific">Allochromatium tepidum</name>
    <dbReference type="NCBI Taxonomy" id="553982"/>
    <lineage>
        <taxon>Bacteria</taxon>
        <taxon>Pseudomonadati</taxon>
        <taxon>Pseudomonadota</taxon>
        <taxon>Gammaproteobacteria</taxon>
        <taxon>Chromatiales</taxon>
        <taxon>Chromatiaceae</taxon>
        <taxon>Allochromatium</taxon>
    </lineage>
</organism>
<name>A0ABM7QIF7_9GAMM</name>
<reference evidence="2 3" key="1">
    <citation type="submission" date="2021-04" db="EMBL/GenBank/DDBJ databases">
        <title>Complete genome sequencing of Allochromatium tepidum strain NZ.</title>
        <authorList>
            <person name="Tsukatani Y."/>
            <person name="Mori H."/>
        </authorList>
    </citation>
    <scope>NUCLEOTIDE SEQUENCE [LARGE SCALE GENOMIC DNA]</scope>
    <source>
        <strain evidence="2 3">NZ</strain>
    </source>
</reference>
<evidence type="ECO:0000313" key="3">
    <source>
        <dbReference type="Proteomes" id="UP000680679"/>
    </source>
</evidence>
<evidence type="ECO:0000313" key="2">
    <source>
        <dbReference type="EMBL" id="BCU05562.1"/>
    </source>
</evidence>
<sequence length="319" mass="35439">MTALTRYGFSAPIQSLARHGFLDGRYRLFDYGCGRGDDVRGLIENGLEAAGWDPYHAPDRPIQAADIVNLGFVINVIEDFDERLEALMRAWSLAERLPVVSVMLANRNDPRGARFCDGVMTQRGTFQKYFSQSEIKAFLDQVLDEEAIAVAPGVLYVFRDKDAEQRFLVDRYRRRRQPLRAPTPRPRIPSEREPRARHDDLLVYLALQQSSTAALIAIWNAVCNRTSSTSSATMPPPTPRPPSGCSGSPISARSRMPAAPPPNRVWAGSIRAARCNCTRAWSSVCRRCCGSMSPPPPCSMATVSTPIWSRSTSPRARSV</sequence>
<proteinExistence type="predicted"/>
<protein>
    <recommendedName>
        <fullName evidence="4">DNA phosphorothioation-associated methyltransferase</fullName>
    </recommendedName>
</protein>
<dbReference type="RefSeq" id="WP_236786335.1">
    <property type="nucleotide sequence ID" value="NZ_AP024563.1"/>
</dbReference>
<evidence type="ECO:0000256" key="1">
    <source>
        <dbReference type="SAM" id="MobiDB-lite"/>
    </source>
</evidence>
<keyword evidence="3" id="KW-1185">Reference proteome</keyword>
<dbReference type="NCBIfam" id="TIGR04096">
    <property type="entry name" value="dnd_rel_methyl"/>
    <property type="match status" value="1"/>
</dbReference>
<dbReference type="EMBL" id="AP024563">
    <property type="protein sequence ID" value="BCU05562.1"/>
    <property type="molecule type" value="Genomic_DNA"/>
</dbReference>
<feature type="region of interest" description="Disordered" evidence="1">
    <location>
        <begin position="228"/>
        <end position="263"/>
    </location>
</feature>
<accession>A0ABM7QIF7</accession>
<dbReference type="Proteomes" id="UP000680679">
    <property type="component" value="Chromosome"/>
</dbReference>
<dbReference type="InterPro" id="IPR024019">
    <property type="entry name" value="CHP04096"/>
</dbReference>
<gene>
    <name evidence="2" type="ORF">Atep_02390</name>
</gene>
<evidence type="ECO:0008006" key="4">
    <source>
        <dbReference type="Google" id="ProtNLM"/>
    </source>
</evidence>
<feature type="compositionally biased region" description="Low complexity" evidence="1">
    <location>
        <begin position="243"/>
        <end position="257"/>
    </location>
</feature>